<name>A0A1J5TRL1_9ZZZZ</name>
<organism evidence="1">
    <name type="scientific">mine drainage metagenome</name>
    <dbReference type="NCBI Taxonomy" id="410659"/>
    <lineage>
        <taxon>unclassified sequences</taxon>
        <taxon>metagenomes</taxon>
        <taxon>ecological metagenomes</taxon>
    </lineage>
</organism>
<comment type="caution">
    <text evidence="1">The sequence shown here is derived from an EMBL/GenBank/DDBJ whole genome shotgun (WGS) entry which is preliminary data.</text>
</comment>
<gene>
    <name evidence="1" type="ORF">GALL_12920</name>
</gene>
<accession>A0A1J5TRL1</accession>
<dbReference type="AlphaFoldDB" id="A0A1J5TRL1"/>
<reference evidence="1" key="1">
    <citation type="submission" date="2016-10" db="EMBL/GenBank/DDBJ databases">
        <title>Sequence of Gallionella enrichment culture.</title>
        <authorList>
            <person name="Poehlein A."/>
            <person name="Muehling M."/>
            <person name="Daniel R."/>
        </authorList>
    </citation>
    <scope>NUCLEOTIDE SEQUENCE</scope>
</reference>
<dbReference type="EMBL" id="MLJW01000002">
    <property type="protein sequence ID" value="OIR18949.1"/>
    <property type="molecule type" value="Genomic_DNA"/>
</dbReference>
<dbReference type="PROSITE" id="PS51257">
    <property type="entry name" value="PROKAR_LIPOPROTEIN"/>
    <property type="match status" value="1"/>
</dbReference>
<protein>
    <recommendedName>
        <fullName evidence="2">Lipoprotein</fullName>
    </recommendedName>
</protein>
<evidence type="ECO:0000313" key="1">
    <source>
        <dbReference type="EMBL" id="OIR18949.1"/>
    </source>
</evidence>
<sequence>MCRERAPFAYLAMHRLRFLILPLLLLLAACAGGSYIMVLTAAGGKKVQVPLGPGGPQETENSEIRISLATFSIPPGKKEMLFLFAVLFKKGVPPKRVQVDDVSEDPVTPLVDDKSPKLEPDHIWRAIHPFVPTSVDQVPWLNYEGTTMRIYRFTITFADGHTEKFYQATPMPAFVKDYVKDRLGFAKPTAPESN</sequence>
<evidence type="ECO:0008006" key="2">
    <source>
        <dbReference type="Google" id="ProtNLM"/>
    </source>
</evidence>
<proteinExistence type="predicted"/>